<accession>A0A0R3MBH4</accession>
<name>A0A0R3MBH4_9BRAD</name>
<organism evidence="1 2">
    <name type="scientific">Bradyrhizobium jicamae</name>
    <dbReference type="NCBI Taxonomy" id="280332"/>
    <lineage>
        <taxon>Bacteria</taxon>
        <taxon>Pseudomonadati</taxon>
        <taxon>Pseudomonadota</taxon>
        <taxon>Alphaproteobacteria</taxon>
        <taxon>Hyphomicrobiales</taxon>
        <taxon>Nitrobacteraceae</taxon>
        <taxon>Bradyrhizobium</taxon>
    </lineage>
</organism>
<protein>
    <recommendedName>
        <fullName evidence="3">LTXXQ motif family protein</fullName>
    </recommendedName>
</protein>
<sequence length="392" mass="42673">MATGPSSTAEARGLQLRVGGGPIGIVRSIAMLPFRGLHGRRGERVRTANLRDEAAGASSRANVTRGADWVTKPVARMQVGAAAALAGWHGRRGASGWWQHADGGYGWVGPLFWPFAYYDIYDYTLWGDGMGFWGYGYRDIYAAIFTPYGYEDLTRYTEPPRGRRHGRLPSLAQICGDDASEFAGLPIKQISQAILLSEEQRTALDNLADASVKSAQIIREACPAKAALTSSGRIAAMQQRLGAMKSAIAYVAAPFETFYELLDGDQKGKLAELSGQRAPFAPKVPATQSCTPPEVLPWPAGEIEARLRLNDSQRQGLDALQRMSALARNTLNFNCQPDENLDPPDRLATADARLDAMLDAIKLLRPALDDFLATLSDEQKVQFETIGAKRTS</sequence>
<evidence type="ECO:0000313" key="1">
    <source>
        <dbReference type="EMBL" id="KRR15301.1"/>
    </source>
</evidence>
<dbReference type="GO" id="GO:0042597">
    <property type="term" value="C:periplasmic space"/>
    <property type="evidence" value="ECO:0007669"/>
    <property type="project" value="InterPro"/>
</dbReference>
<dbReference type="AlphaFoldDB" id="A0A0R3MBH4"/>
<proteinExistence type="predicted"/>
<dbReference type="STRING" id="280332.CQ12_16065"/>
<dbReference type="Proteomes" id="UP000050863">
    <property type="component" value="Unassembled WGS sequence"/>
</dbReference>
<dbReference type="EMBL" id="LLXZ01000003">
    <property type="protein sequence ID" value="KRR15301.1"/>
    <property type="molecule type" value="Genomic_DNA"/>
</dbReference>
<comment type="caution">
    <text evidence="1">The sequence shown here is derived from an EMBL/GenBank/DDBJ whole genome shotgun (WGS) entry which is preliminary data.</text>
</comment>
<dbReference type="InterPro" id="IPR012899">
    <property type="entry name" value="LTXXQ"/>
</dbReference>
<evidence type="ECO:0000313" key="2">
    <source>
        <dbReference type="Proteomes" id="UP000050863"/>
    </source>
</evidence>
<keyword evidence="2" id="KW-1185">Reference proteome</keyword>
<evidence type="ECO:0008006" key="3">
    <source>
        <dbReference type="Google" id="ProtNLM"/>
    </source>
</evidence>
<gene>
    <name evidence="1" type="ORF">CQ12_16065</name>
</gene>
<reference evidence="1 2" key="1">
    <citation type="submission" date="2014-03" db="EMBL/GenBank/DDBJ databases">
        <title>Bradyrhizobium valentinum sp. nov., isolated from effective nodules of Lupinus mariae-josephae, a lupine endemic of basic-lime soils in Eastern Spain.</title>
        <authorList>
            <person name="Duran D."/>
            <person name="Rey L."/>
            <person name="Navarro A."/>
            <person name="Busquets A."/>
            <person name="Imperial J."/>
            <person name="Ruiz-Argueso T."/>
        </authorList>
    </citation>
    <scope>NUCLEOTIDE SEQUENCE [LARGE SCALE GENOMIC DNA]</scope>
    <source>
        <strain evidence="1 2">PAC68</strain>
    </source>
</reference>
<dbReference type="Pfam" id="PF07813">
    <property type="entry name" value="LTXXQ"/>
    <property type="match status" value="2"/>
</dbReference>